<dbReference type="AlphaFoldDB" id="A0A9D1WH20"/>
<organism evidence="1 2">
    <name type="scientific">Candidatus Blautia gallistercoris</name>
    <dbReference type="NCBI Taxonomy" id="2838490"/>
    <lineage>
        <taxon>Bacteria</taxon>
        <taxon>Bacillati</taxon>
        <taxon>Bacillota</taxon>
        <taxon>Clostridia</taxon>
        <taxon>Lachnospirales</taxon>
        <taxon>Lachnospiraceae</taxon>
        <taxon>Blautia</taxon>
    </lineage>
</organism>
<reference evidence="1" key="1">
    <citation type="journal article" date="2021" name="PeerJ">
        <title>Extensive microbial diversity within the chicken gut microbiome revealed by metagenomics and culture.</title>
        <authorList>
            <person name="Gilroy R."/>
            <person name="Ravi A."/>
            <person name="Getino M."/>
            <person name="Pursley I."/>
            <person name="Horton D.L."/>
            <person name="Alikhan N.F."/>
            <person name="Baker D."/>
            <person name="Gharbi K."/>
            <person name="Hall N."/>
            <person name="Watson M."/>
            <person name="Adriaenssens E.M."/>
            <person name="Foster-Nyarko E."/>
            <person name="Jarju S."/>
            <person name="Secka A."/>
            <person name="Antonio M."/>
            <person name="Oren A."/>
            <person name="Chaudhuri R.R."/>
            <person name="La Ragione R."/>
            <person name="Hildebrand F."/>
            <person name="Pallen M.J."/>
        </authorList>
    </citation>
    <scope>NUCLEOTIDE SEQUENCE</scope>
    <source>
        <strain evidence="1">ChiSjej1B19-8411</strain>
    </source>
</reference>
<dbReference type="EMBL" id="DXEX01000095">
    <property type="protein sequence ID" value="HIX58893.1"/>
    <property type="molecule type" value="Genomic_DNA"/>
</dbReference>
<dbReference type="SUPFAM" id="SSF52540">
    <property type="entry name" value="P-loop containing nucleoside triphosphate hydrolases"/>
    <property type="match status" value="1"/>
</dbReference>
<proteinExistence type="predicted"/>
<evidence type="ECO:0000313" key="2">
    <source>
        <dbReference type="Proteomes" id="UP000886817"/>
    </source>
</evidence>
<evidence type="ECO:0000313" key="1">
    <source>
        <dbReference type="EMBL" id="HIX58893.1"/>
    </source>
</evidence>
<keyword evidence="1" id="KW-0808">Transferase</keyword>
<keyword evidence="1" id="KW-0418">Kinase</keyword>
<dbReference type="Proteomes" id="UP000886817">
    <property type="component" value="Unassembled WGS sequence"/>
</dbReference>
<dbReference type="Pfam" id="PF13189">
    <property type="entry name" value="Cytidylate_kin2"/>
    <property type="match status" value="1"/>
</dbReference>
<gene>
    <name evidence="1" type="ORF">IAA45_04150</name>
</gene>
<comment type="caution">
    <text evidence="1">The sequence shown here is derived from an EMBL/GenBank/DDBJ whole genome shotgun (WGS) entry which is preliminary data.</text>
</comment>
<name>A0A9D1WH20_9FIRM</name>
<dbReference type="InterPro" id="IPR027417">
    <property type="entry name" value="P-loop_NTPase"/>
</dbReference>
<dbReference type="Gene3D" id="3.40.50.300">
    <property type="entry name" value="P-loop containing nucleotide triphosphate hydrolases"/>
    <property type="match status" value="1"/>
</dbReference>
<dbReference type="GO" id="GO:0016301">
    <property type="term" value="F:kinase activity"/>
    <property type="evidence" value="ECO:0007669"/>
    <property type="project" value="UniProtKB-KW"/>
</dbReference>
<reference evidence="1" key="2">
    <citation type="submission" date="2021-04" db="EMBL/GenBank/DDBJ databases">
        <authorList>
            <person name="Gilroy R."/>
        </authorList>
    </citation>
    <scope>NUCLEOTIDE SEQUENCE</scope>
    <source>
        <strain evidence="1">ChiSjej1B19-8411</strain>
    </source>
</reference>
<sequence>MKSIAISREHGSGGREIATRLSDELGIHYYDKNLLLITAEKYGINTGIMEEFDERRSTSFLYGIAMMAEETVSQEKILMPYKVYQAQKETILRLAAEGPCIFVGRCADQILKEESNVLKVFVYASSMEEKITRVAEADHISRKEAASFIARRDRERKDYYYFHTGHEWADRNQYDICLNTSTLGIPECVKILKRLAKE</sequence>
<protein>
    <submittedName>
        <fullName evidence="1">Cytidylate kinase-like family protein</fullName>
    </submittedName>
</protein>
<accession>A0A9D1WH20</accession>